<proteinExistence type="predicted"/>
<feature type="transmembrane region" description="Helical" evidence="1">
    <location>
        <begin position="157"/>
        <end position="178"/>
    </location>
</feature>
<protein>
    <submittedName>
        <fullName evidence="3">Uncharacterized protein TCIL3000_3_610</fullName>
    </submittedName>
</protein>
<gene>
    <name evidence="3" type="ORF">TCIL3000_3_610</name>
</gene>
<dbReference type="AlphaFoldDB" id="G0UJT6"/>
<evidence type="ECO:0000256" key="2">
    <source>
        <dbReference type="SAM" id="SignalP"/>
    </source>
</evidence>
<dbReference type="EMBL" id="HE575316">
    <property type="protein sequence ID" value="CCC89641.1"/>
    <property type="molecule type" value="Genomic_DNA"/>
</dbReference>
<feature type="transmembrane region" description="Helical" evidence="1">
    <location>
        <begin position="88"/>
        <end position="107"/>
    </location>
</feature>
<feature type="signal peptide" evidence="2">
    <location>
        <begin position="1"/>
        <end position="20"/>
    </location>
</feature>
<feature type="chain" id="PRO_5003410497" evidence="2">
    <location>
        <begin position="21"/>
        <end position="216"/>
    </location>
</feature>
<organism evidence="3">
    <name type="scientific">Trypanosoma congolense (strain IL3000)</name>
    <dbReference type="NCBI Taxonomy" id="1068625"/>
    <lineage>
        <taxon>Eukaryota</taxon>
        <taxon>Discoba</taxon>
        <taxon>Euglenozoa</taxon>
        <taxon>Kinetoplastea</taxon>
        <taxon>Metakinetoplastina</taxon>
        <taxon>Trypanosomatida</taxon>
        <taxon>Trypanosomatidae</taxon>
        <taxon>Trypanosoma</taxon>
        <taxon>Nannomonas</taxon>
    </lineage>
</organism>
<reference evidence="3" key="1">
    <citation type="journal article" date="2012" name="Proc. Natl. Acad. Sci. U.S.A.">
        <title>Antigenic diversity is generated by distinct evolutionary mechanisms in African trypanosome species.</title>
        <authorList>
            <person name="Jackson A.P."/>
            <person name="Berry A."/>
            <person name="Aslett M."/>
            <person name="Allison H.C."/>
            <person name="Burton P."/>
            <person name="Vavrova-Anderson J."/>
            <person name="Brown R."/>
            <person name="Browne H."/>
            <person name="Corton N."/>
            <person name="Hauser H."/>
            <person name="Gamble J."/>
            <person name="Gilderthorp R."/>
            <person name="Marcello L."/>
            <person name="McQuillan J."/>
            <person name="Otto T.D."/>
            <person name="Quail M.A."/>
            <person name="Sanders M.J."/>
            <person name="van Tonder A."/>
            <person name="Ginger M.L."/>
            <person name="Field M.C."/>
            <person name="Barry J.D."/>
            <person name="Hertz-Fowler C."/>
            <person name="Berriman M."/>
        </authorList>
    </citation>
    <scope>NUCLEOTIDE SEQUENCE</scope>
    <source>
        <strain evidence="3">IL3000</strain>
    </source>
</reference>
<evidence type="ECO:0000313" key="3">
    <source>
        <dbReference type="EMBL" id="CCC89641.1"/>
    </source>
</evidence>
<keyword evidence="1" id="KW-1133">Transmembrane helix</keyword>
<evidence type="ECO:0000256" key="1">
    <source>
        <dbReference type="SAM" id="Phobius"/>
    </source>
</evidence>
<keyword evidence="1" id="KW-0472">Membrane</keyword>
<dbReference type="VEuPathDB" id="TriTrypDB:TcIL3000_3_610"/>
<sequence length="216" mass="24826">MLVDARVRFCLILLVHEAAAWDCPLSFSFFALMVHKVISLCCCHSSVRGVALNFAANSHLFPSYSPPRHTALPFRAFVYRVNSVVEAAFFRLWVVVVGVFLFLFFTFPPRALSFAASVFALVGRPVWRRSGNEMAVECIIFWTYKRKKTHTKDSARGTLFLTMFVYIYIFLIAVSSFFSTRLLPSISLFIYLFPRLVRARVETLHLTVCRECEQLL</sequence>
<keyword evidence="2" id="KW-0732">Signal</keyword>
<keyword evidence="1" id="KW-0812">Transmembrane</keyword>
<name>G0UJT6_TRYCI</name>
<accession>G0UJT6</accession>